<protein>
    <submittedName>
        <fullName evidence="2">PREDICTED: reverse mRNAase</fullName>
    </submittedName>
</protein>
<name>A0A5E4GJ61_PRUDU</name>
<dbReference type="Proteomes" id="UP000327085">
    <property type="component" value="Chromosome 4"/>
</dbReference>
<dbReference type="OMA" id="WQGIMHG"/>
<organism evidence="2 3">
    <name type="scientific">Prunus dulcis</name>
    <name type="common">Almond</name>
    <name type="synonym">Amygdalus dulcis</name>
    <dbReference type="NCBI Taxonomy" id="3755"/>
    <lineage>
        <taxon>Eukaryota</taxon>
        <taxon>Viridiplantae</taxon>
        <taxon>Streptophyta</taxon>
        <taxon>Embryophyta</taxon>
        <taxon>Tracheophyta</taxon>
        <taxon>Spermatophyta</taxon>
        <taxon>Magnoliopsida</taxon>
        <taxon>eudicotyledons</taxon>
        <taxon>Gunneridae</taxon>
        <taxon>Pentapetalae</taxon>
        <taxon>rosids</taxon>
        <taxon>fabids</taxon>
        <taxon>Rosales</taxon>
        <taxon>Rosaceae</taxon>
        <taxon>Amygdaloideae</taxon>
        <taxon>Amygdaleae</taxon>
        <taxon>Prunus</taxon>
    </lineage>
</organism>
<keyword evidence="4" id="KW-1185">Reference proteome</keyword>
<dbReference type="PANTHER" id="PTHR33116:SF86">
    <property type="entry name" value="REVERSE TRANSCRIPTASE DOMAIN-CONTAINING PROTEIN"/>
    <property type="match status" value="1"/>
</dbReference>
<dbReference type="AlphaFoldDB" id="A0A5E4GJ61"/>
<accession>A0A5E4GJ61</accession>
<dbReference type="Proteomes" id="UP001054821">
    <property type="component" value="Chromosome 4"/>
</dbReference>
<sequence length="436" mass="49275">MALKLDMSKAYDRVEWHFLQAIMEGLSTLIAKKESAWLLKGVTICKEAPSISHLLFANGSLFFARATVKECQVIRAILAQYEQESGQQVNLLKSSVVFSSNIKRPAQLTLAAALGVQQADYHDRYLGMPTLVGRRRSACFSYLKERIMKPLHGWKGKLLSGAGKEILLKAVVQAIPLYSMSCFLLPRGFCDDLNKLMAGFWWNNSNGDRKIHWISWEKLCRPKDEGGMGFRHLYAFNFAMLAKQGWRILTMPTSLASKLLQAKYFPTSSFLNASVSFHDSAVWKSLCAARKVLEGGTRWQVGDGNNIHIWHDKWIPQPRQFKIYSPAPPSCALKKVADLIQAEHHCWNTPLLQSLLFPGEVELIHSIPLSMRRPPDQLIWHYDRKGQFSVRSAYRVAQHLLGSSTNTTASASNTSADSILWRTLWKANIPAKVKVF</sequence>
<evidence type="ECO:0000313" key="2">
    <source>
        <dbReference type="EMBL" id="VVA39578.1"/>
    </source>
</evidence>
<evidence type="ECO:0000313" key="1">
    <source>
        <dbReference type="EMBL" id="KAI5335569.1"/>
    </source>
</evidence>
<gene>
    <name evidence="2" type="ORF">ALMOND_2B030674</name>
    <name evidence="1" type="ORF">L3X38_025702</name>
</gene>
<dbReference type="Gramene" id="VVA39578">
    <property type="protein sequence ID" value="VVA39578"/>
    <property type="gene ID" value="Prudul26B030674"/>
</dbReference>
<evidence type="ECO:0000313" key="4">
    <source>
        <dbReference type="Proteomes" id="UP001054821"/>
    </source>
</evidence>
<reference evidence="2" key="1">
    <citation type="submission" date="2019-07" db="EMBL/GenBank/DDBJ databases">
        <authorList>
            <person name="Alioto T."/>
            <person name="Alioto T."/>
            <person name="Gomez Garrido J."/>
        </authorList>
    </citation>
    <scope>NUCLEOTIDE SEQUENCE</scope>
</reference>
<dbReference type="InParanoid" id="A0A5E4GJ61"/>
<reference evidence="1 4" key="3">
    <citation type="journal article" date="2022" name="G3 (Bethesda)">
        <title>Whole-genome sequence and methylome profiling of the almond [Prunus dulcis (Mill.) D.A. Webb] cultivar 'Nonpareil'.</title>
        <authorList>
            <person name="D'Amico-Willman K.M."/>
            <person name="Ouma W.Z."/>
            <person name="Meulia T."/>
            <person name="Sideli G.M."/>
            <person name="Gradziel T.M."/>
            <person name="Fresnedo-Ramirez J."/>
        </authorList>
    </citation>
    <scope>NUCLEOTIDE SEQUENCE [LARGE SCALE GENOMIC DNA]</scope>
    <source>
        <strain evidence="1">Clone GOH B32 T37-40</strain>
    </source>
</reference>
<proteinExistence type="predicted"/>
<dbReference type="EMBL" id="JAJFAZ020000004">
    <property type="protein sequence ID" value="KAI5335569.1"/>
    <property type="molecule type" value="Genomic_DNA"/>
</dbReference>
<evidence type="ECO:0000313" key="3">
    <source>
        <dbReference type="Proteomes" id="UP000327085"/>
    </source>
</evidence>
<dbReference type="EMBL" id="CABIKO010000813">
    <property type="protein sequence ID" value="VVA39578.1"/>
    <property type="molecule type" value="Genomic_DNA"/>
</dbReference>
<reference evidence="3" key="2">
    <citation type="journal article" date="2020" name="Plant J.">
        <title>Transposons played a major role in the diversification between the closely related almond and peach genomes: results from the almond genome sequence.</title>
        <authorList>
            <person name="Alioto T."/>
            <person name="Alexiou K.G."/>
            <person name="Bardil A."/>
            <person name="Barteri F."/>
            <person name="Castanera R."/>
            <person name="Cruz F."/>
            <person name="Dhingra A."/>
            <person name="Duval H."/>
            <person name="Fernandez I Marti A."/>
            <person name="Frias L."/>
            <person name="Galan B."/>
            <person name="Garcia J.L."/>
            <person name="Howad W."/>
            <person name="Gomez-Garrido J."/>
            <person name="Gut M."/>
            <person name="Julca I."/>
            <person name="Morata J."/>
            <person name="Puigdomenech P."/>
            <person name="Ribeca P."/>
            <person name="Rubio Cabetas M.J."/>
            <person name="Vlasova A."/>
            <person name="Wirthensohn M."/>
            <person name="Garcia-Mas J."/>
            <person name="Gabaldon T."/>
            <person name="Casacuberta J.M."/>
            <person name="Arus P."/>
        </authorList>
    </citation>
    <scope>NUCLEOTIDE SEQUENCE [LARGE SCALE GENOMIC DNA]</scope>
    <source>
        <strain evidence="3">cv. Texas</strain>
    </source>
</reference>
<dbReference type="PANTHER" id="PTHR33116">
    <property type="entry name" value="REVERSE TRANSCRIPTASE ZINC-BINDING DOMAIN-CONTAINING PROTEIN-RELATED-RELATED"/>
    <property type="match status" value="1"/>
</dbReference>